<name>A0A5N6ERC8_9EURO</name>
<dbReference type="AlphaFoldDB" id="A0A5N6ERC8"/>
<dbReference type="Proteomes" id="UP000326799">
    <property type="component" value="Unassembled WGS sequence"/>
</dbReference>
<evidence type="ECO:0000313" key="3">
    <source>
        <dbReference type="Proteomes" id="UP000326799"/>
    </source>
</evidence>
<sequence>MEEEEEREPEGADSTLLEYLPRQARSTGGKPKYTYSDAGDDDDIDYEYSSLDNMSIEETLLFKPNDIMYPTAHGAQTVNCMLIRFLKKVSASVPRPSLTWTMKRVSFTTTFASGRRFTAETDGALWGPEERVPGGLRAKIYNRLEPACESSPDIDYWLPETVMNDISFLAEPGTKYRDYLTNPTSYGNGKGYYVKMQEYGPYDITIADVQILVENRNNIGPRCPPSFIFNGKECIHENRPRCPQNYVYDGKNCVSSDPPDCGSDAIFDGTNCVDIKPPRCPDGTSYDGHGCSGGQPPKCPEGMTFNGRDCIDGKPPQCPKDTTFNGEKCVSNDKPECPAGTTFDGSKCVNERPPECPENTSFNGHACVSITPPVCSDGTVFDGSKCVTKNPPVCPPGTRLENSMCVVTTDPICAEGTTFNGKMCTTATLAECYQMFVCPPFSPSKPRAG</sequence>
<proteinExistence type="predicted"/>
<dbReference type="PANTHER" id="PTHR37157">
    <property type="entry name" value="PRION-LIKE-(Q/N-RICH) DOMAIN-BEARING PROTEIN 25"/>
    <property type="match status" value="1"/>
</dbReference>
<protein>
    <submittedName>
        <fullName evidence="2">Uncharacterized protein</fullName>
    </submittedName>
</protein>
<dbReference type="EMBL" id="ML733437">
    <property type="protein sequence ID" value="KAB8219575.1"/>
    <property type="molecule type" value="Genomic_DNA"/>
</dbReference>
<dbReference type="PANTHER" id="PTHR37157:SF4">
    <property type="entry name" value="EB DOMAIN-CONTAINING PROTEIN"/>
    <property type="match status" value="1"/>
</dbReference>
<feature type="region of interest" description="Disordered" evidence="1">
    <location>
        <begin position="1"/>
        <end position="38"/>
    </location>
</feature>
<gene>
    <name evidence="2" type="ORF">BDV33DRAFT_204285</name>
</gene>
<evidence type="ECO:0000256" key="1">
    <source>
        <dbReference type="SAM" id="MobiDB-lite"/>
    </source>
</evidence>
<keyword evidence="3" id="KW-1185">Reference proteome</keyword>
<organism evidence="2 3">
    <name type="scientific">Aspergillus novoparasiticus</name>
    <dbReference type="NCBI Taxonomy" id="986946"/>
    <lineage>
        <taxon>Eukaryota</taxon>
        <taxon>Fungi</taxon>
        <taxon>Dikarya</taxon>
        <taxon>Ascomycota</taxon>
        <taxon>Pezizomycotina</taxon>
        <taxon>Eurotiomycetes</taxon>
        <taxon>Eurotiomycetidae</taxon>
        <taxon>Eurotiales</taxon>
        <taxon>Aspergillaceae</taxon>
        <taxon>Aspergillus</taxon>
        <taxon>Aspergillus subgen. Circumdati</taxon>
    </lineage>
</organism>
<evidence type="ECO:0000313" key="2">
    <source>
        <dbReference type="EMBL" id="KAB8219575.1"/>
    </source>
</evidence>
<accession>A0A5N6ERC8</accession>
<reference evidence="2 3" key="1">
    <citation type="submission" date="2019-04" db="EMBL/GenBank/DDBJ databases">
        <title>Fungal friends and foes A comparative genomics study of 23 Aspergillus species from section Flavi.</title>
        <authorList>
            <consortium name="DOE Joint Genome Institute"/>
            <person name="Kjaerbolling I."/>
            <person name="Vesth T.C."/>
            <person name="Frisvad J.C."/>
            <person name="Nybo J.L."/>
            <person name="Theobald S."/>
            <person name="Kildgaard S."/>
            <person name="Petersen T.I."/>
            <person name="Kuo A."/>
            <person name="Sato A."/>
            <person name="Lyhne E.K."/>
            <person name="Kogle M.E."/>
            <person name="Wiebenga A."/>
            <person name="Kun R.S."/>
            <person name="Lubbers R.J."/>
            <person name="Makela M.R."/>
            <person name="Barry K."/>
            <person name="Chovatia M."/>
            <person name="Clum A."/>
            <person name="Daum C."/>
            <person name="Haridas S."/>
            <person name="He G."/>
            <person name="LaButti K."/>
            <person name="Lipzen A."/>
            <person name="Mondo S."/>
            <person name="Pangilinan J."/>
            <person name="Riley R."/>
            <person name="Salamov A."/>
            <person name="Simmons B.A."/>
            <person name="Magnuson J.K."/>
            <person name="Henrissat B."/>
            <person name="Mortensen U.H."/>
            <person name="Larsen T.O."/>
            <person name="De vries R.P."/>
            <person name="Grigoriev I.V."/>
            <person name="Machida M."/>
            <person name="Baker S.E."/>
            <person name="Andersen M.R."/>
        </authorList>
    </citation>
    <scope>NUCLEOTIDE SEQUENCE [LARGE SCALE GENOMIC DNA]</scope>
    <source>
        <strain evidence="2 3">CBS 126849</strain>
    </source>
</reference>